<dbReference type="InterPro" id="IPR050951">
    <property type="entry name" value="Retrovirus_Pol_polyprotein"/>
</dbReference>
<name>A0AA38FIS7_TAXCH</name>
<dbReference type="EMBL" id="JAHRHJ020000009">
    <property type="protein sequence ID" value="KAH9303537.1"/>
    <property type="molecule type" value="Genomic_DNA"/>
</dbReference>
<evidence type="ECO:0000313" key="3">
    <source>
        <dbReference type="Proteomes" id="UP000824469"/>
    </source>
</evidence>
<dbReference type="PROSITE" id="PS50994">
    <property type="entry name" value="INTEGRASE"/>
    <property type="match status" value="1"/>
</dbReference>
<dbReference type="Pfam" id="PF00665">
    <property type="entry name" value="rve"/>
    <property type="match status" value="1"/>
</dbReference>
<dbReference type="GO" id="GO:0003676">
    <property type="term" value="F:nucleic acid binding"/>
    <property type="evidence" value="ECO:0007669"/>
    <property type="project" value="InterPro"/>
</dbReference>
<dbReference type="GO" id="GO:0015074">
    <property type="term" value="P:DNA integration"/>
    <property type="evidence" value="ECO:0007669"/>
    <property type="project" value="InterPro"/>
</dbReference>
<dbReference type="OMA" id="NANRIDW"/>
<keyword evidence="3" id="KW-1185">Reference proteome</keyword>
<sequence length="305" mass="35233">MKLPALPLKPIVIEEPFQQRGMDFIGMLNPASSAGHHYILTATDYFSKWVEAIPLKNATSAKVCSFIKENIIVRFEVPNKIVADNAPNLSSEELVEFCYTYGIQLVHSSNYYPQGNGQAESSNKNLVTIVRKLVTENQRTWHKNLFDALWADRITPKRVIGMSPFQLLYSRDTELPLTLELPALRLSKALEESTFTDAIDKRIMYLTELREVQTQVANRLLEHQRKVKFIFEKRARERKFEVNDWVLVWDKRRETKGMHGKFDSLWKGPFVIKKIAGVDSFILSHQDGVELPLPFNGQHLKLFRT</sequence>
<comment type="caution">
    <text evidence="2">The sequence shown here is derived from an EMBL/GenBank/DDBJ whole genome shotgun (WGS) entry which is preliminary data.</text>
</comment>
<proteinExistence type="predicted"/>
<dbReference type="PANTHER" id="PTHR37984:SF5">
    <property type="entry name" value="PROTEIN NYNRIN-LIKE"/>
    <property type="match status" value="1"/>
</dbReference>
<dbReference type="Gene3D" id="3.30.420.10">
    <property type="entry name" value="Ribonuclease H-like superfamily/Ribonuclease H"/>
    <property type="match status" value="1"/>
</dbReference>
<dbReference type="InterPro" id="IPR036397">
    <property type="entry name" value="RNaseH_sf"/>
</dbReference>
<gene>
    <name evidence="2" type="ORF">KI387_043899</name>
</gene>
<dbReference type="InterPro" id="IPR001584">
    <property type="entry name" value="Integrase_cat-core"/>
</dbReference>
<dbReference type="Proteomes" id="UP000824469">
    <property type="component" value="Unassembled WGS sequence"/>
</dbReference>
<protein>
    <recommendedName>
        <fullName evidence="1">Integrase catalytic domain-containing protein</fullName>
    </recommendedName>
</protein>
<feature type="domain" description="Integrase catalytic" evidence="1">
    <location>
        <begin position="12"/>
        <end position="172"/>
    </location>
</feature>
<dbReference type="SUPFAM" id="SSF53098">
    <property type="entry name" value="Ribonuclease H-like"/>
    <property type="match status" value="1"/>
</dbReference>
<reference evidence="2 3" key="1">
    <citation type="journal article" date="2021" name="Nat. Plants">
        <title>The Taxus genome provides insights into paclitaxel biosynthesis.</title>
        <authorList>
            <person name="Xiong X."/>
            <person name="Gou J."/>
            <person name="Liao Q."/>
            <person name="Li Y."/>
            <person name="Zhou Q."/>
            <person name="Bi G."/>
            <person name="Li C."/>
            <person name="Du R."/>
            <person name="Wang X."/>
            <person name="Sun T."/>
            <person name="Guo L."/>
            <person name="Liang H."/>
            <person name="Lu P."/>
            <person name="Wu Y."/>
            <person name="Zhang Z."/>
            <person name="Ro D.K."/>
            <person name="Shang Y."/>
            <person name="Huang S."/>
            <person name="Yan J."/>
        </authorList>
    </citation>
    <scope>NUCLEOTIDE SEQUENCE [LARGE SCALE GENOMIC DNA]</scope>
    <source>
        <strain evidence="2">Ta-2019</strain>
    </source>
</reference>
<dbReference type="PANTHER" id="PTHR37984">
    <property type="entry name" value="PROTEIN CBG26694"/>
    <property type="match status" value="1"/>
</dbReference>
<organism evidence="2 3">
    <name type="scientific">Taxus chinensis</name>
    <name type="common">Chinese yew</name>
    <name type="synonym">Taxus wallichiana var. chinensis</name>
    <dbReference type="NCBI Taxonomy" id="29808"/>
    <lineage>
        <taxon>Eukaryota</taxon>
        <taxon>Viridiplantae</taxon>
        <taxon>Streptophyta</taxon>
        <taxon>Embryophyta</taxon>
        <taxon>Tracheophyta</taxon>
        <taxon>Spermatophyta</taxon>
        <taxon>Pinopsida</taxon>
        <taxon>Pinidae</taxon>
        <taxon>Conifers II</taxon>
        <taxon>Cupressales</taxon>
        <taxon>Taxaceae</taxon>
        <taxon>Taxus</taxon>
    </lineage>
</organism>
<accession>A0AA38FIS7</accession>
<dbReference type="InterPro" id="IPR012337">
    <property type="entry name" value="RNaseH-like_sf"/>
</dbReference>
<evidence type="ECO:0000313" key="2">
    <source>
        <dbReference type="EMBL" id="KAH9303537.1"/>
    </source>
</evidence>
<dbReference type="AlphaFoldDB" id="A0AA38FIS7"/>
<evidence type="ECO:0000259" key="1">
    <source>
        <dbReference type="PROSITE" id="PS50994"/>
    </source>
</evidence>